<protein>
    <submittedName>
        <fullName evidence="1">Uncharacterized protein</fullName>
    </submittedName>
</protein>
<reference evidence="1" key="1">
    <citation type="submission" date="2022-03" db="EMBL/GenBank/DDBJ databases">
        <title>Draft genome sequence of Aduncisulcus paluster, a free-living microaerophilic Fornicata.</title>
        <authorList>
            <person name="Yuyama I."/>
            <person name="Kume K."/>
            <person name="Tamura T."/>
            <person name="Inagaki Y."/>
            <person name="Hashimoto T."/>
        </authorList>
    </citation>
    <scope>NUCLEOTIDE SEQUENCE</scope>
    <source>
        <strain evidence="1">NY0171</strain>
    </source>
</reference>
<organism evidence="1 2">
    <name type="scientific">Aduncisulcus paluster</name>
    <dbReference type="NCBI Taxonomy" id="2918883"/>
    <lineage>
        <taxon>Eukaryota</taxon>
        <taxon>Metamonada</taxon>
        <taxon>Carpediemonas-like organisms</taxon>
        <taxon>Aduncisulcus</taxon>
    </lineage>
</organism>
<dbReference type="EMBL" id="BQXS01001458">
    <property type="protein sequence ID" value="GKT30653.1"/>
    <property type="molecule type" value="Genomic_DNA"/>
</dbReference>
<evidence type="ECO:0000313" key="1">
    <source>
        <dbReference type="EMBL" id="GKT30653.1"/>
    </source>
</evidence>
<comment type="caution">
    <text evidence="1">The sequence shown here is derived from an EMBL/GenBank/DDBJ whole genome shotgun (WGS) entry which is preliminary data.</text>
</comment>
<keyword evidence="2" id="KW-1185">Reference proteome</keyword>
<evidence type="ECO:0000313" key="2">
    <source>
        <dbReference type="Proteomes" id="UP001057375"/>
    </source>
</evidence>
<sequence length="67" mass="7082">MSATSAEAFTINWKSCPNGPLKHLKRKTTKGNSDLAADLSLKESAPQAVTLKLLLSAIWISNIASAA</sequence>
<gene>
    <name evidence="1" type="ORF">ADUPG1_001619</name>
</gene>
<name>A0ABQ5KDM5_9EUKA</name>
<proteinExistence type="predicted"/>
<accession>A0ABQ5KDM5</accession>
<dbReference type="Proteomes" id="UP001057375">
    <property type="component" value="Unassembled WGS sequence"/>
</dbReference>